<dbReference type="PANTHER" id="PTHR13847:SF289">
    <property type="entry name" value="GLYCINE OXIDASE"/>
    <property type="match status" value="1"/>
</dbReference>
<dbReference type="EMBL" id="FNAJ01000005">
    <property type="protein sequence ID" value="SDE24885.1"/>
    <property type="molecule type" value="Genomic_DNA"/>
</dbReference>
<dbReference type="NCBIfam" id="TIGR02352">
    <property type="entry name" value="thiamin_ThiO"/>
    <property type="match status" value="1"/>
</dbReference>
<keyword evidence="2" id="KW-0784">Thiamine biosynthesis</keyword>
<proteinExistence type="predicted"/>
<dbReference type="PANTHER" id="PTHR13847">
    <property type="entry name" value="SARCOSINE DEHYDROGENASE-RELATED"/>
    <property type="match status" value="1"/>
</dbReference>
<feature type="region of interest" description="Disordered" evidence="4">
    <location>
        <begin position="21"/>
        <end position="52"/>
    </location>
</feature>
<comment type="pathway">
    <text evidence="1">Cofactor biosynthesis; thiamine diphosphate biosynthesis.</text>
</comment>
<feature type="domain" description="FAD dependent oxidoreductase" evidence="5">
    <location>
        <begin position="61"/>
        <end position="403"/>
    </location>
</feature>
<evidence type="ECO:0000256" key="1">
    <source>
        <dbReference type="ARBA" id="ARBA00004948"/>
    </source>
</evidence>
<organism evidence="6 7">
    <name type="scientific">Myxococcus virescens</name>
    <dbReference type="NCBI Taxonomy" id="83456"/>
    <lineage>
        <taxon>Bacteria</taxon>
        <taxon>Pseudomonadati</taxon>
        <taxon>Myxococcota</taxon>
        <taxon>Myxococcia</taxon>
        <taxon>Myxococcales</taxon>
        <taxon>Cystobacterineae</taxon>
        <taxon>Myxococcaceae</taxon>
        <taxon>Myxococcus</taxon>
    </lineage>
</organism>
<evidence type="ECO:0000256" key="4">
    <source>
        <dbReference type="SAM" id="MobiDB-lite"/>
    </source>
</evidence>
<evidence type="ECO:0000313" key="6">
    <source>
        <dbReference type="EMBL" id="SDE24885.1"/>
    </source>
</evidence>
<evidence type="ECO:0000313" key="7">
    <source>
        <dbReference type="Proteomes" id="UP000198717"/>
    </source>
</evidence>
<keyword evidence="3" id="KW-0560">Oxidoreductase</keyword>
<gene>
    <name evidence="6" type="ORF">SAMN04488504_105235</name>
</gene>
<dbReference type="Gene3D" id="3.30.9.10">
    <property type="entry name" value="D-Amino Acid Oxidase, subunit A, domain 2"/>
    <property type="match status" value="1"/>
</dbReference>
<evidence type="ECO:0000259" key="5">
    <source>
        <dbReference type="Pfam" id="PF01266"/>
    </source>
</evidence>
<dbReference type="Proteomes" id="UP000198717">
    <property type="component" value="Unassembled WGS sequence"/>
</dbReference>
<dbReference type="SUPFAM" id="SSF54373">
    <property type="entry name" value="FAD-linked reductases, C-terminal domain"/>
    <property type="match status" value="1"/>
</dbReference>
<reference evidence="6 7" key="1">
    <citation type="submission" date="2016-10" db="EMBL/GenBank/DDBJ databases">
        <authorList>
            <person name="Varghese N."/>
            <person name="Submissions S."/>
        </authorList>
    </citation>
    <scope>NUCLEOTIDE SEQUENCE [LARGE SCALE GENOMIC DNA]</scope>
    <source>
        <strain evidence="6 7">DSM 2260</strain>
    </source>
</reference>
<keyword evidence="7" id="KW-1185">Reference proteome</keyword>
<evidence type="ECO:0000256" key="3">
    <source>
        <dbReference type="ARBA" id="ARBA00023002"/>
    </source>
</evidence>
<name>A0ABY0MR61_9BACT</name>
<sequence>MANGPVGAEPMMRMVMVKGREEHRSMSNDKAPRRQPGPGSARATLANTRAGEQEAPMQVADVIIVGGGIMGCGIALRLRQAGVRVVVLERSIPGAEASSAAAGMLAPQMESDGPGAFLDLCLRSRGLYPAFAAELRELSGVDVAYRPCGILKVAFSEASLHHLDATVAWQRGMGLRADLLDGAAARALEPRLSAKAVGAAHFPDDHQLDNRLLVRALTMAAARLGAEFRSGYVRGVVQEGGRAVGVDLDGELLRADAVVLAAGSWSALVHGAGVEARAVRPARGQMVQFQTRLPLLDRIVTSEKGYLVPRADGRVIAGSTMELVGFDKQVTAAGLARILDMALELCPELGSAPVTETWAGFRPWTEDKRPYLGEGPVPGLFLATGHFRNGILLAPITAKLVAQAVLGERPAVDLTPFRYDRSLTQPHT</sequence>
<evidence type="ECO:0000256" key="2">
    <source>
        <dbReference type="ARBA" id="ARBA00022977"/>
    </source>
</evidence>
<feature type="compositionally biased region" description="Basic and acidic residues" evidence="4">
    <location>
        <begin position="21"/>
        <end position="32"/>
    </location>
</feature>
<dbReference type="Gene3D" id="3.50.50.60">
    <property type="entry name" value="FAD/NAD(P)-binding domain"/>
    <property type="match status" value="1"/>
</dbReference>
<dbReference type="InterPro" id="IPR006076">
    <property type="entry name" value="FAD-dep_OxRdtase"/>
</dbReference>
<protein>
    <submittedName>
        <fullName evidence="6">Glycine oxidase</fullName>
    </submittedName>
</protein>
<dbReference type="InterPro" id="IPR036188">
    <property type="entry name" value="FAD/NAD-bd_sf"/>
</dbReference>
<dbReference type="Pfam" id="PF01266">
    <property type="entry name" value="DAO"/>
    <property type="match status" value="1"/>
</dbReference>
<dbReference type="InterPro" id="IPR012727">
    <property type="entry name" value="Gly_oxidase_ThiO"/>
</dbReference>
<comment type="caution">
    <text evidence="6">The sequence shown here is derived from an EMBL/GenBank/DDBJ whole genome shotgun (WGS) entry which is preliminary data.</text>
</comment>
<accession>A0ABY0MR61</accession>
<dbReference type="SUPFAM" id="SSF51905">
    <property type="entry name" value="FAD/NAD(P)-binding domain"/>
    <property type="match status" value="1"/>
</dbReference>